<proteinExistence type="predicted"/>
<organism evidence="2 3">
    <name type="scientific">Limnoraphis robusta CS-951</name>
    <dbReference type="NCBI Taxonomy" id="1637645"/>
    <lineage>
        <taxon>Bacteria</taxon>
        <taxon>Bacillati</taxon>
        <taxon>Cyanobacteriota</taxon>
        <taxon>Cyanophyceae</taxon>
        <taxon>Oscillatoriophycideae</taxon>
        <taxon>Oscillatoriales</taxon>
        <taxon>Sirenicapillariaceae</taxon>
        <taxon>Limnoraphis</taxon>
    </lineage>
</organism>
<feature type="region of interest" description="Disordered" evidence="1">
    <location>
        <begin position="1"/>
        <end position="52"/>
    </location>
</feature>
<accession>A0A0F5YC59</accession>
<dbReference type="EMBL" id="LATL02000034">
    <property type="protein sequence ID" value="KKD35815.1"/>
    <property type="molecule type" value="Genomic_DNA"/>
</dbReference>
<evidence type="ECO:0000256" key="1">
    <source>
        <dbReference type="SAM" id="MobiDB-lite"/>
    </source>
</evidence>
<evidence type="ECO:0000313" key="2">
    <source>
        <dbReference type="EMBL" id="KKD35815.1"/>
    </source>
</evidence>
<evidence type="ECO:0000313" key="3">
    <source>
        <dbReference type="Proteomes" id="UP000033607"/>
    </source>
</evidence>
<dbReference type="OrthoDB" id="463651at2"/>
<sequence>MIMNNQQPSDRDRAIDSDVDPGVDPAVELEEYFKSEDPNELQPNSEKRTTDLGNRQILIAHEPGGAVDADFS</sequence>
<protein>
    <submittedName>
        <fullName evidence="2">Uncharacterized protein</fullName>
    </submittedName>
</protein>
<dbReference type="Proteomes" id="UP000033607">
    <property type="component" value="Unassembled WGS sequence"/>
</dbReference>
<name>A0A0F5YC59_9CYAN</name>
<dbReference type="AlphaFoldDB" id="A0A0F5YC59"/>
<comment type="caution">
    <text evidence="2">The sequence shown here is derived from an EMBL/GenBank/DDBJ whole genome shotgun (WGS) entry which is preliminary data.</text>
</comment>
<reference evidence="2 3" key="1">
    <citation type="submission" date="2015-06" db="EMBL/GenBank/DDBJ databases">
        <title>Draft genome assembly of filamentous brackish cyanobacterium Limnoraphis robusta strain CS-951.</title>
        <authorList>
            <person name="Willis A."/>
            <person name="Parks M."/>
            <person name="Burford M.A."/>
        </authorList>
    </citation>
    <scope>NUCLEOTIDE SEQUENCE [LARGE SCALE GENOMIC DNA]</scope>
    <source>
        <strain evidence="2 3">CS-951</strain>
    </source>
</reference>
<gene>
    <name evidence="2" type="ORF">WN50_23120</name>
</gene>